<dbReference type="SUPFAM" id="SSF50494">
    <property type="entry name" value="Trypsin-like serine proteases"/>
    <property type="match status" value="1"/>
</dbReference>
<feature type="region of interest" description="Disordered" evidence="8">
    <location>
        <begin position="710"/>
        <end position="733"/>
    </location>
</feature>
<dbReference type="EMBL" id="JBHULZ010000004">
    <property type="protein sequence ID" value="MFD2696528.1"/>
    <property type="molecule type" value="Genomic_DNA"/>
</dbReference>
<keyword evidence="3 7" id="KW-0645">Protease</keyword>
<gene>
    <name evidence="9" type="ORF">ACFSQ0_00835</name>
</gene>
<dbReference type="RefSeq" id="WP_379042774.1">
    <property type="nucleotide sequence ID" value="NZ_JBHULZ010000004.1"/>
</dbReference>
<dbReference type="InterPro" id="IPR019500">
    <property type="entry name" value="Pep_S46"/>
</dbReference>
<evidence type="ECO:0000256" key="3">
    <source>
        <dbReference type="ARBA" id="ARBA00022670"/>
    </source>
</evidence>
<comment type="function">
    <text evidence="7">Catalyzes the removal of dipeptides from the N-terminus of oligopeptides.</text>
</comment>
<protein>
    <recommendedName>
        <fullName evidence="7">Dipeptidyl-peptidase</fullName>
        <ecNumber evidence="7">3.4.14.-</ecNumber>
    </recommendedName>
</protein>
<name>A0ABW5S9T5_9FLAO</name>
<dbReference type="EC" id="3.4.14.-" evidence="7"/>
<reference evidence="10" key="1">
    <citation type="journal article" date="2019" name="Int. J. Syst. Evol. Microbiol.">
        <title>The Global Catalogue of Microorganisms (GCM) 10K type strain sequencing project: providing services to taxonomists for standard genome sequencing and annotation.</title>
        <authorList>
            <consortium name="The Broad Institute Genomics Platform"/>
            <consortium name="The Broad Institute Genome Sequencing Center for Infectious Disease"/>
            <person name="Wu L."/>
            <person name="Ma J."/>
        </authorList>
    </citation>
    <scope>NUCLEOTIDE SEQUENCE [LARGE SCALE GENOMIC DNA]</scope>
    <source>
        <strain evidence="10">KCTC 42255</strain>
    </source>
</reference>
<keyword evidence="5 7" id="KW-0378">Hydrolase</keyword>
<evidence type="ECO:0000313" key="10">
    <source>
        <dbReference type="Proteomes" id="UP001597357"/>
    </source>
</evidence>
<evidence type="ECO:0000256" key="6">
    <source>
        <dbReference type="ARBA" id="ARBA00022825"/>
    </source>
</evidence>
<dbReference type="PANTHER" id="PTHR38469">
    <property type="entry name" value="PERIPLASMIC PEPTIDASE SUBFAMILY S1B"/>
    <property type="match status" value="1"/>
</dbReference>
<dbReference type="InterPro" id="IPR009003">
    <property type="entry name" value="Peptidase_S1_PA"/>
</dbReference>
<keyword evidence="2 7" id="KW-0031">Aminopeptidase</keyword>
<feature type="compositionally biased region" description="Basic residues" evidence="8">
    <location>
        <begin position="711"/>
        <end position="733"/>
    </location>
</feature>
<dbReference type="Proteomes" id="UP001597357">
    <property type="component" value="Unassembled WGS sequence"/>
</dbReference>
<comment type="caution">
    <text evidence="9">The sequence shown here is derived from an EMBL/GenBank/DDBJ whole genome shotgun (WGS) entry which is preliminary data.</text>
</comment>
<keyword evidence="10" id="KW-1185">Reference proteome</keyword>
<evidence type="ECO:0000313" key="9">
    <source>
        <dbReference type="EMBL" id="MFD2696528.1"/>
    </source>
</evidence>
<dbReference type="PANTHER" id="PTHR38469:SF1">
    <property type="entry name" value="PERIPLASMIC PEPTIDASE SUBFAMILY S1B"/>
    <property type="match status" value="1"/>
</dbReference>
<accession>A0ABW5S9T5</accession>
<comment type="similarity">
    <text evidence="1 7">Belongs to the peptidase S46 family.</text>
</comment>
<organism evidence="9 10">
    <name type="scientific">Mesonia sediminis</name>
    <dbReference type="NCBI Taxonomy" id="1703946"/>
    <lineage>
        <taxon>Bacteria</taxon>
        <taxon>Pseudomonadati</taxon>
        <taxon>Bacteroidota</taxon>
        <taxon>Flavobacteriia</taxon>
        <taxon>Flavobacteriales</taxon>
        <taxon>Flavobacteriaceae</taxon>
        <taxon>Mesonia</taxon>
    </lineage>
</organism>
<evidence type="ECO:0000256" key="8">
    <source>
        <dbReference type="SAM" id="MobiDB-lite"/>
    </source>
</evidence>
<dbReference type="Pfam" id="PF10459">
    <property type="entry name" value="Peptidase_S46"/>
    <property type="match status" value="1"/>
</dbReference>
<evidence type="ECO:0000256" key="5">
    <source>
        <dbReference type="ARBA" id="ARBA00022801"/>
    </source>
</evidence>
<evidence type="ECO:0000256" key="4">
    <source>
        <dbReference type="ARBA" id="ARBA00022729"/>
    </source>
</evidence>
<keyword evidence="4" id="KW-0732">Signal</keyword>
<evidence type="ECO:0000256" key="7">
    <source>
        <dbReference type="RuleBase" id="RU366067"/>
    </source>
</evidence>
<evidence type="ECO:0000256" key="2">
    <source>
        <dbReference type="ARBA" id="ARBA00022438"/>
    </source>
</evidence>
<keyword evidence="6 7" id="KW-0720">Serine protease</keyword>
<proteinExistence type="inferred from homology"/>
<sequence>MKKLIRLFIFLLAFPVFSQQGGMWIPSLLEGMNESEMQNLGMKMSAEDIYSVNNSSLKDAVPHFNGGCTSEVISPKGLLLTNHHCGYGQIQSHSSVENDYLADGFWAKNFKEELPNPGMTVTFIVEISDVTDQVLAGTQEASNEEERQQIIEKNKQDVVNNSPKETWQTNRVSTFYDGNQFMLFRVETFKDIRLVGAPPSSIGKFGSDTDNWMWPRHTGDFALFRIYANKDNKPAEYSKDNVPYTPKHFLPVSLDGVEENDFTMVFGYPGTTDEYLPAVAVEQLIETINPARIGIREVALKEQDAFMRKDQEIKIKYASKYARIANYYKKWIGESQGLTKTDAVGIKRNLEDQFTQTLAQKGLKDEYGHILNDFEEAYADFKDYDLAYNLFSEAFLRNVELLRTGFQLYQLEQVYNFRGEQSFNDRKNNFLKDTQSAYKDYSQKVDEKVFEKVIAFYAEEMPKEFLPDVYENINLNKLTQQIYSQSALTEYDKLAALLEGDAKEVLKKLQEDPGYDFVKNNAIAFYSEVLPSYRKMRLEIDALQAEYMKAIVETSPKEARIFPNANGTLRVTYGQVKGYSPKDAVYYEPVTHLEGVMEKYVKDDYEFDVPQKLIDLYEAKDYGQYAENGKLPVNFIGTNHTTGGNSGSPVIDAYGNLIGLNFDRVWEGTMSDIYYDPAISRNIMVDARYILFIIDKYANAQHLIDEMQLVHPKKKQTPKRKKAKKKRKSKRRS</sequence>
<evidence type="ECO:0000256" key="1">
    <source>
        <dbReference type="ARBA" id="ARBA00010491"/>
    </source>
</evidence>